<dbReference type="AlphaFoldDB" id="A0A838L527"/>
<organism evidence="1 2">
    <name type="scientific">Sphingomonas chungangi</name>
    <dbReference type="NCBI Taxonomy" id="2683589"/>
    <lineage>
        <taxon>Bacteria</taxon>
        <taxon>Pseudomonadati</taxon>
        <taxon>Pseudomonadota</taxon>
        <taxon>Alphaproteobacteria</taxon>
        <taxon>Sphingomonadales</taxon>
        <taxon>Sphingomonadaceae</taxon>
        <taxon>Sphingomonas</taxon>
    </lineage>
</organism>
<accession>A0A838L527</accession>
<dbReference type="Gene3D" id="3.40.50.300">
    <property type="entry name" value="P-loop containing nucleotide triphosphate hydrolases"/>
    <property type="match status" value="1"/>
</dbReference>
<dbReference type="SUPFAM" id="SSF52540">
    <property type="entry name" value="P-loop containing nucleoside triphosphate hydrolases"/>
    <property type="match status" value="1"/>
</dbReference>
<dbReference type="PANTHER" id="PTHR36451">
    <property type="entry name" value="PAPS-DEPENDENT SULFOTRANSFERASE STF3"/>
    <property type="match status" value="1"/>
</dbReference>
<comment type="caution">
    <text evidence="1">The sequence shown here is derived from an EMBL/GenBank/DDBJ whole genome shotgun (WGS) entry which is preliminary data.</text>
</comment>
<dbReference type="GO" id="GO:0016740">
    <property type="term" value="F:transferase activity"/>
    <property type="evidence" value="ECO:0007669"/>
    <property type="project" value="UniProtKB-KW"/>
</dbReference>
<dbReference type="InterPro" id="IPR052736">
    <property type="entry name" value="Stf3_sulfotransferase"/>
</dbReference>
<dbReference type="Pfam" id="PF13469">
    <property type="entry name" value="Sulfotransfer_3"/>
    <property type="match status" value="1"/>
</dbReference>
<evidence type="ECO:0000313" key="1">
    <source>
        <dbReference type="EMBL" id="MBA2933692.1"/>
    </source>
</evidence>
<dbReference type="InterPro" id="IPR027417">
    <property type="entry name" value="P-loop_NTPase"/>
</dbReference>
<dbReference type="Proteomes" id="UP000570166">
    <property type="component" value="Unassembled WGS sequence"/>
</dbReference>
<keyword evidence="2" id="KW-1185">Reference proteome</keyword>
<dbReference type="PANTHER" id="PTHR36451:SF1">
    <property type="entry name" value="OMEGA-HYDROXY-BETA-DIHYDROMENAQUINONE-9 SULFOTRANSFERASE STF3"/>
    <property type="match status" value="1"/>
</dbReference>
<protein>
    <submittedName>
        <fullName evidence="1">Sulfotransferase</fullName>
    </submittedName>
</protein>
<evidence type="ECO:0000313" key="2">
    <source>
        <dbReference type="Proteomes" id="UP000570166"/>
    </source>
</evidence>
<sequence length="400" mass="44792">MADAETAEPSTALDADALIAEARANTALDDFGADRSFLTGYRKLVEAVEAMDPPPQLRASAHHRILALLETRLRFAEDDRLHPEIARQDVGVPLVVCGLPRTGTTITYDLLCLDPAARAPTEWEWYVPWPAPEIATFDSDPRIAQVQAIYENWLKHAPQLADIQRMDCTQPGECNHGMMYHFASSNFPAEFGVPDFAKWLRETVAEGQYVSHKRLLQQFQWKGPKGRWTLKSPQHLFDLPGLVEAYPGAMLVWTHRDPVLTLSSLSSMIAGFLAAFGADKDKTAIGRGVFDMWSAGLARGTRARLDHPDIESRIIDLGHAEIVADPVGAIERIYDRFGLAFTDEHRARIVRFRSESASAGRLGRHKHSPAEYGIDPDEVHERLADYYERFGHFLTPAQKD</sequence>
<gene>
    <name evidence="1" type="ORF">HZF05_06225</name>
</gene>
<dbReference type="RefSeq" id="WP_160363500.1">
    <property type="nucleotide sequence ID" value="NZ_JACEIB010000003.1"/>
</dbReference>
<reference evidence="1 2" key="1">
    <citation type="submission" date="2020-07" db="EMBL/GenBank/DDBJ databases">
        <authorList>
            <person name="Sun Q."/>
        </authorList>
    </citation>
    <scope>NUCLEOTIDE SEQUENCE [LARGE SCALE GENOMIC DNA]</scope>
    <source>
        <strain evidence="1 2">CGMCC 1.13654</strain>
    </source>
</reference>
<dbReference type="EMBL" id="JACEIB010000003">
    <property type="protein sequence ID" value="MBA2933692.1"/>
    <property type="molecule type" value="Genomic_DNA"/>
</dbReference>
<keyword evidence="1" id="KW-0808">Transferase</keyword>
<proteinExistence type="predicted"/>
<name>A0A838L527_9SPHN</name>